<reference evidence="1" key="1">
    <citation type="submission" date="2022-04" db="EMBL/GenBank/DDBJ databases">
        <title>Genome of the entomopathogenic fungus Entomophthora muscae.</title>
        <authorList>
            <person name="Elya C."/>
            <person name="Lovett B.R."/>
            <person name="Lee E."/>
            <person name="Macias A.M."/>
            <person name="Hajek A.E."/>
            <person name="De Bivort B.L."/>
            <person name="Kasson M.T."/>
            <person name="De Fine Licht H.H."/>
            <person name="Stajich J.E."/>
        </authorList>
    </citation>
    <scope>NUCLEOTIDE SEQUENCE</scope>
    <source>
        <strain evidence="1">Berkeley</strain>
    </source>
</reference>
<dbReference type="EMBL" id="QTSX02000009">
    <property type="protein sequence ID" value="KAJ9090295.1"/>
    <property type="molecule type" value="Genomic_DNA"/>
</dbReference>
<accession>A0ACC2UT65</accession>
<protein>
    <submittedName>
        <fullName evidence="1">Uncharacterized protein</fullName>
    </submittedName>
</protein>
<name>A0ACC2UT65_9FUNG</name>
<gene>
    <name evidence="1" type="ORF">DSO57_1003823</name>
</gene>
<evidence type="ECO:0000313" key="2">
    <source>
        <dbReference type="Proteomes" id="UP001165960"/>
    </source>
</evidence>
<proteinExistence type="predicted"/>
<evidence type="ECO:0000313" key="1">
    <source>
        <dbReference type="EMBL" id="KAJ9090295.1"/>
    </source>
</evidence>
<sequence length="139" mass="15246">MPRSSQLSVWAQDCDTTVAGSESSTITHVEGEEENDSIFVETKDLHNWTNNIVLNTTSSPLATPSALLPACHNSKELPSAYLSIINWFGALFAKDNTVTQIQLGACYHSSYDMEQLIREVELCLHITAKDISGLSSQNT</sequence>
<keyword evidence="2" id="KW-1185">Reference proteome</keyword>
<dbReference type="Proteomes" id="UP001165960">
    <property type="component" value="Unassembled WGS sequence"/>
</dbReference>
<comment type="caution">
    <text evidence="1">The sequence shown here is derived from an EMBL/GenBank/DDBJ whole genome shotgun (WGS) entry which is preliminary data.</text>
</comment>
<organism evidence="1 2">
    <name type="scientific">Entomophthora muscae</name>
    <dbReference type="NCBI Taxonomy" id="34485"/>
    <lineage>
        <taxon>Eukaryota</taxon>
        <taxon>Fungi</taxon>
        <taxon>Fungi incertae sedis</taxon>
        <taxon>Zoopagomycota</taxon>
        <taxon>Entomophthoromycotina</taxon>
        <taxon>Entomophthoromycetes</taxon>
        <taxon>Entomophthorales</taxon>
        <taxon>Entomophthoraceae</taxon>
        <taxon>Entomophthora</taxon>
    </lineage>
</organism>